<reference evidence="2 4" key="1">
    <citation type="journal article" date="2011" name="Nature">
        <title>The Medicago genome provides insight into the evolution of rhizobial symbioses.</title>
        <authorList>
            <person name="Young N.D."/>
            <person name="Debelle F."/>
            <person name="Oldroyd G.E."/>
            <person name="Geurts R."/>
            <person name="Cannon S.B."/>
            <person name="Udvardi M.K."/>
            <person name="Benedito V.A."/>
            <person name="Mayer K.F."/>
            <person name="Gouzy J."/>
            <person name="Schoof H."/>
            <person name="Van de Peer Y."/>
            <person name="Proost S."/>
            <person name="Cook D.R."/>
            <person name="Meyers B.C."/>
            <person name="Spannagl M."/>
            <person name="Cheung F."/>
            <person name="De Mita S."/>
            <person name="Krishnakumar V."/>
            <person name="Gundlach H."/>
            <person name="Zhou S."/>
            <person name="Mudge J."/>
            <person name="Bharti A.K."/>
            <person name="Murray J.D."/>
            <person name="Naoumkina M.A."/>
            <person name="Rosen B."/>
            <person name="Silverstein K.A."/>
            <person name="Tang H."/>
            <person name="Rombauts S."/>
            <person name="Zhao P.X."/>
            <person name="Zhou P."/>
            <person name="Barbe V."/>
            <person name="Bardou P."/>
            <person name="Bechner M."/>
            <person name="Bellec A."/>
            <person name="Berger A."/>
            <person name="Berges H."/>
            <person name="Bidwell S."/>
            <person name="Bisseling T."/>
            <person name="Choisne N."/>
            <person name="Couloux A."/>
            <person name="Denny R."/>
            <person name="Deshpande S."/>
            <person name="Dai X."/>
            <person name="Doyle J.J."/>
            <person name="Dudez A.M."/>
            <person name="Farmer A.D."/>
            <person name="Fouteau S."/>
            <person name="Franken C."/>
            <person name="Gibelin C."/>
            <person name="Gish J."/>
            <person name="Goldstein S."/>
            <person name="Gonzalez A.J."/>
            <person name="Green P.J."/>
            <person name="Hallab A."/>
            <person name="Hartog M."/>
            <person name="Hua A."/>
            <person name="Humphray S.J."/>
            <person name="Jeong D.H."/>
            <person name="Jing Y."/>
            <person name="Jocker A."/>
            <person name="Kenton S.M."/>
            <person name="Kim D.J."/>
            <person name="Klee K."/>
            <person name="Lai H."/>
            <person name="Lang C."/>
            <person name="Lin S."/>
            <person name="Macmil S.L."/>
            <person name="Magdelenat G."/>
            <person name="Matthews L."/>
            <person name="McCorrison J."/>
            <person name="Monaghan E.L."/>
            <person name="Mun J.H."/>
            <person name="Najar F.Z."/>
            <person name="Nicholson C."/>
            <person name="Noirot C."/>
            <person name="O'Bleness M."/>
            <person name="Paule C.R."/>
            <person name="Poulain J."/>
            <person name="Prion F."/>
            <person name="Qin B."/>
            <person name="Qu C."/>
            <person name="Retzel E.F."/>
            <person name="Riddle C."/>
            <person name="Sallet E."/>
            <person name="Samain S."/>
            <person name="Samson N."/>
            <person name="Sanders I."/>
            <person name="Saurat O."/>
            <person name="Scarpelli C."/>
            <person name="Schiex T."/>
            <person name="Segurens B."/>
            <person name="Severin A.J."/>
            <person name="Sherrier D.J."/>
            <person name="Shi R."/>
            <person name="Sims S."/>
            <person name="Singer S.R."/>
            <person name="Sinharoy S."/>
            <person name="Sterck L."/>
            <person name="Viollet A."/>
            <person name="Wang B.B."/>
            <person name="Wang K."/>
            <person name="Wang M."/>
            <person name="Wang X."/>
            <person name="Warfsmann J."/>
            <person name="Weissenbach J."/>
            <person name="White D.D."/>
            <person name="White J.D."/>
            <person name="Wiley G.B."/>
            <person name="Wincker P."/>
            <person name="Xing Y."/>
            <person name="Yang L."/>
            <person name="Yao Z."/>
            <person name="Ying F."/>
            <person name="Zhai J."/>
            <person name="Zhou L."/>
            <person name="Zuber A."/>
            <person name="Denarie J."/>
            <person name="Dixon R.A."/>
            <person name="May G.D."/>
            <person name="Schwartz D.C."/>
            <person name="Rogers J."/>
            <person name="Quetier F."/>
            <person name="Town C.D."/>
            <person name="Roe B.A."/>
        </authorList>
    </citation>
    <scope>NUCLEOTIDE SEQUENCE [LARGE SCALE GENOMIC DNA]</scope>
    <source>
        <strain evidence="2">A17</strain>
        <strain evidence="3 4">cv. Jemalong A17</strain>
    </source>
</reference>
<reference evidence="3" key="3">
    <citation type="submission" date="2015-04" db="UniProtKB">
        <authorList>
            <consortium name="EnsemblPlants"/>
        </authorList>
    </citation>
    <scope>IDENTIFICATION</scope>
    <source>
        <strain evidence="3">cv. Jemalong A17</strain>
    </source>
</reference>
<dbReference type="PANTHER" id="PTHR46328:SF34">
    <property type="entry name" value="PROTEIN FAR1-RELATED SEQUENCE 5-LIKE"/>
    <property type="match status" value="1"/>
</dbReference>
<evidence type="ECO:0000313" key="2">
    <source>
        <dbReference type="EMBL" id="KEH25323.1"/>
    </source>
</evidence>
<dbReference type="InterPro" id="IPR004330">
    <property type="entry name" value="FAR1_DNA_bnd_dom"/>
</dbReference>
<dbReference type="Pfam" id="PF03101">
    <property type="entry name" value="FAR1"/>
    <property type="match status" value="1"/>
</dbReference>
<dbReference type="EMBL" id="CM001222">
    <property type="protein sequence ID" value="KEH25323.1"/>
    <property type="molecule type" value="Genomic_DNA"/>
</dbReference>
<dbReference type="GO" id="GO:0003677">
    <property type="term" value="F:DNA binding"/>
    <property type="evidence" value="ECO:0007669"/>
    <property type="project" value="UniProtKB-KW"/>
</dbReference>
<feature type="domain" description="FAR1" evidence="1">
    <location>
        <begin position="72"/>
        <end position="153"/>
    </location>
</feature>
<evidence type="ECO:0000313" key="4">
    <source>
        <dbReference type="Proteomes" id="UP000002051"/>
    </source>
</evidence>
<evidence type="ECO:0000313" key="3">
    <source>
        <dbReference type="EnsemblPlants" id="KEH25323"/>
    </source>
</evidence>
<dbReference type="PANTHER" id="PTHR46328">
    <property type="entry name" value="FAR-RED IMPAIRED RESPONSIVE (FAR1) FAMILY PROTEIN-RELATED"/>
    <property type="match status" value="1"/>
</dbReference>
<dbReference type="AlphaFoldDB" id="A0A072U878"/>
<dbReference type="EnsemblPlants" id="KEH25323">
    <property type="protein sequence ID" value="KEH25323"/>
    <property type="gene ID" value="MTR_6g017200"/>
</dbReference>
<accession>A0A072U878</accession>
<gene>
    <name evidence="2" type="ordered locus">MTR_6g017200</name>
</gene>
<evidence type="ECO:0000259" key="1">
    <source>
        <dbReference type="Pfam" id="PF03101"/>
    </source>
</evidence>
<proteinExistence type="predicted"/>
<keyword evidence="4" id="KW-1185">Reference proteome</keyword>
<sequence length="154" mass="17477">MREPHHPATNTSQPVAAVSNHPSAAAIVFDQDCVDKLVNYIHEHNVQHGQGSIANNVPHLEMKFDSESAAYEFYNEYSKRIGFGIRREYGNKSKVDGVLTSRRFTCFKEGVRGVDKRRQPKGEPRAEIRTGCLARMVISLDRKIEKYKVVDFIA</sequence>
<name>A0A072U878_MEDTR</name>
<dbReference type="HOGENOM" id="CLU_1706927_0_0_1"/>
<dbReference type="Proteomes" id="UP000002051">
    <property type="component" value="Chromosome 6"/>
</dbReference>
<protein>
    <submittedName>
        <fullName evidence="2">FAR1 DNA-binding domain protein</fullName>
    </submittedName>
</protein>
<keyword evidence="2" id="KW-0238">DNA-binding</keyword>
<reference evidence="2 4" key="2">
    <citation type="journal article" date="2014" name="BMC Genomics">
        <title>An improved genome release (version Mt4.0) for the model legume Medicago truncatula.</title>
        <authorList>
            <person name="Tang H."/>
            <person name="Krishnakumar V."/>
            <person name="Bidwell S."/>
            <person name="Rosen B."/>
            <person name="Chan A."/>
            <person name="Zhou S."/>
            <person name="Gentzbittel L."/>
            <person name="Childs K.L."/>
            <person name="Yandell M."/>
            <person name="Gundlach H."/>
            <person name="Mayer K.F."/>
            <person name="Schwartz D.C."/>
            <person name="Town C.D."/>
        </authorList>
    </citation>
    <scope>GENOME REANNOTATION</scope>
    <source>
        <strain evidence="2">A17</strain>
        <strain evidence="3 4">cv. Jemalong A17</strain>
    </source>
</reference>
<organism evidence="2 4">
    <name type="scientific">Medicago truncatula</name>
    <name type="common">Barrel medic</name>
    <name type="synonym">Medicago tribuloides</name>
    <dbReference type="NCBI Taxonomy" id="3880"/>
    <lineage>
        <taxon>Eukaryota</taxon>
        <taxon>Viridiplantae</taxon>
        <taxon>Streptophyta</taxon>
        <taxon>Embryophyta</taxon>
        <taxon>Tracheophyta</taxon>
        <taxon>Spermatophyta</taxon>
        <taxon>Magnoliopsida</taxon>
        <taxon>eudicotyledons</taxon>
        <taxon>Gunneridae</taxon>
        <taxon>Pentapetalae</taxon>
        <taxon>rosids</taxon>
        <taxon>fabids</taxon>
        <taxon>Fabales</taxon>
        <taxon>Fabaceae</taxon>
        <taxon>Papilionoideae</taxon>
        <taxon>50 kb inversion clade</taxon>
        <taxon>NPAAA clade</taxon>
        <taxon>Hologalegina</taxon>
        <taxon>IRL clade</taxon>
        <taxon>Trifolieae</taxon>
        <taxon>Medicago</taxon>
    </lineage>
</organism>
<dbReference type="STRING" id="3880.A0A072U878"/>